<feature type="domain" description="DUF6699" evidence="1">
    <location>
        <begin position="116"/>
        <end position="248"/>
    </location>
</feature>
<dbReference type="InterPro" id="IPR046522">
    <property type="entry name" value="DUF6699"/>
</dbReference>
<evidence type="ECO:0000259" key="1">
    <source>
        <dbReference type="Pfam" id="PF20415"/>
    </source>
</evidence>
<keyword evidence="3" id="KW-1185">Reference proteome</keyword>
<accession>A0A0D0CQV7</accession>
<dbReference type="AlphaFoldDB" id="A0A0D0CQV7"/>
<evidence type="ECO:0000313" key="3">
    <source>
        <dbReference type="Proteomes" id="UP000053593"/>
    </source>
</evidence>
<reference evidence="2 3" key="1">
    <citation type="submission" date="2014-04" db="EMBL/GenBank/DDBJ databases">
        <title>Evolutionary Origins and Diversification of the Mycorrhizal Mutualists.</title>
        <authorList>
            <consortium name="DOE Joint Genome Institute"/>
            <consortium name="Mycorrhizal Genomics Consortium"/>
            <person name="Kohler A."/>
            <person name="Kuo A."/>
            <person name="Nagy L.G."/>
            <person name="Floudas D."/>
            <person name="Copeland A."/>
            <person name="Barry K.W."/>
            <person name="Cichocki N."/>
            <person name="Veneault-Fourrey C."/>
            <person name="LaButti K."/>
            <person name="Lindquist E.A."/>
            <person name="Lipzen A."/>
            <person name="Lundell T."/>
            <person name="Morin E."/>
            <person name="Murat C."/>
            <person name="Riley R."/>
            <person name="Ohm R."/>
            <person name="Sun H."/>
            <person name="Tunlid A."/>
            <person name="Henrissat B."/>
            <person name="Grigoriev I.V."/>
            <person name="Hibbett D.S."/>
            <person name="Martin F."/>
        </authorList>
    </citation>
    <scope>NUCLEOTIDE SEQUENCE [LARGE SCALE GENOMIC DNA]</scope>
    <source>
        <strain evidence="2 3">FD-317 M1</strain>
    </source>
</reference>
<name>A0A0D0CQV7_9AGAR</name>
<dbReference type="HOGENOM" id="CLU_1019623_0_0_1"/>
<dbReference type="Proteomes" id="UP000053593">
    <property type="component" value="Unassembled WGS sequence"/>
</dbReference>
<dbReference type="EMBL" id="KN834788">
    <property type="protein sequence ID" value="KIK57883.1"/>
    <property type="molecule type" value="Genomic_DNA"/>
</dbReference>
<protein>
    <recommendedName>
        <fullName evidence="1">DUF6699 domain-containing protein</fullName>
    </recommendedName>
</protein>
<sequence length="273" mass="31111">MWNNPIKSFMDFQYSPGKYDAIKWNHILSSTSEQDLLKWFNLGMVERIKKHIQSISDIHFFLPSSAYDFAAGPYYGPVLDPLLVSVLKVQPKLNPLLIPAQTPAQARPEQERREYLTWNMLLASYMVQRSIDSTDSTWSEGRDNPATFPRVTCMRLISHIFPFTFEIPASDINLGVTCGDLIDGLANSMREKCGRAIYESLSATRQSLVSQAYRRNRSQVPGVPGSALGEGLRRLDFLGMEHMWRGLREDSILVKEICGWVLPCTWILECTNE</sequence>
<organism evidence="2 3">
    <name type="scientific">Collybiopsis luxurians FD-317 M1</name>
    <dbReference type="NCBI Taxonomy" id="944289"/>
    <lineage>
        <taxon>Eukaryota</taxon>
        <taxon>Fungi</taxon>
        <taxon>Dikarya</taxon>
        <taxon>Basidiomycota</taxon>
        <taxon>Agaricomycotina</taxon>
        <taxon>Agaricomycetes</taxon>
        <taxon>Agaricomycetidae</taxon>
        <taxon>Agaricales</taxon>
        <taxon>Marasmiineae</taxon>
        <taxon>Omphalotaceae</taxon>
        <taxon>Collybiopsis</taxon>
        <taxon>Collybiopsis luxurians</taxon>
    </lineage>
</organism>
<dbReference type="OrthoDB" id="3352225at2759"/>
<gene>
    <name evidence="2" type="ORF">GYMLUDRAFT_736827</name>
</gene>
<dbReference type="Pfam" id="PF20415">
    <property type="entry name" value="DUF6699"/>
    <property type="match status" value="1"/>
</dbReference>
<evidence type="ECO:0000313" key="2">
    <source>
        <dbReference type="EMBL" id="KIK57883.1"/>
    </source>
</evidence>
<proteinExistence type="predicted"/>